<sequence length="333" mass="37084">MHVKIPEIAVPGFWLSNFGKVQNYLNHRLKKGTLHEVGPSSLGYPVRAVEYGRQGCVKLMVIGGTHGHEPGTVASAMNLIHLMEAGEDLAGKPHDSLLELLQQAHLYVLPCLNPDGRTVCPDTFYAQGVDTCGVYASGLQKDGSLIPYDSGSEEPLYYFDPGDAIFMGGQFNGAGYASNRRRSIEKSDAVEVQAAIDFTRNLGLEAAFDLHACASNFAIQVRSHEPPYWPVMREWQRRAEKIFSEKGRQLKKLHGDGDPPEPLKFHFNASLFHRHCRLMFIAHEGRQGYLGSRGYMPVPTEWEIVDDYLEAITVFVELGVEGCYARANREVFG</sequence>
<organism evidence="2 3">
    <name type="scientific">Handelsmanbacteria sp. (strain RIFCSPLOWO2_12_FULL_64_10)</name>
    <dbReference type="NCBI Taxonomy" id="1817868"/>
    <lineage>
        <taxon>Bacteria</taxon>
        <taxon>Candidatus Handelsmaniibacteriota</taxon>
    </lineage>
</organism>
<accession>A0A1F6CSD6</accession>
<protein>
    <recommendedName>
        <fullName evidence="1">Peptidase M14 domain-containing protein</fullName>
    </recommendedName>
</protein>
<comment type="caution">
    <text evidence="2">The sequence shown here is derived from an EMBL/GenBank/DDBJ whole genome shotgun (WGS) entry which is preliminary data.</text>
</comment>
<dbReference type="GO" id="GO:0008270">
    <property type="term" value="F:zinc ion binding"/>
    <property type="evidence" value="ECO:0007669"/>
    <property type="project" value="InterPro"/>
</dbReference>
<evidence type="ECO:0000313" key="3">
    <source>
        <dbReference type="Proteomes" id="UP000178606"/>
    </source>
</evidence>
<gene>
    <name evidence="2" type="ORF">A3F84_19795</name>
</gene>
<feature type="domain" description="Peptidase M14" evidence="1">
    <location>
        <begin position="33"/>
        <end position="118"/>
    </location>
</feature>
<dbReference type="Proteomes" id="UP000178606">
    <property type="component" value="Unassembled WGS sequence"/>
</dbReference>
<evidence type="ECO:0000313" key="2">
    <source>
        <dbReference type="EMBL" id="OGG52096.1"/>
    </source>
</evidence>
<dbReference type="EMBL" id="MFKF01000157">
    <property type="protein sequence ID" value="OGG52096.1"/>
    <property type="molecule type" value="Genomic_DNA"/>
</dbReference>
<dbReference type="AlphaFoldDB" id="A0A1F6CSD6"/>
<dbReference type="Gene3D" id="3.40.630.10">
    <property type="entry name" value="Zn peptidases"/>
    <property type="match status" value="1"/>
</dbReference>
<name>A0A1F6CSD6_HANXR</name>
<dbReference type="GO" id="GO:0004181">
    <property type="term" value="F:metallocarboxypeptidase activity"/>
    <property type="evidence" value="ECO:0007669"/>
    <property type="project" value="InterPro"/>
</dbReference>
<dbReference type="InterPro" id="IPR000834">
    <property type="entry name" value="Peptidase_M14"/>
</dbReference>
<dbReference type="SUPFAM" id="SSF53187">
    <property type="entry name" value="Zn-dependent exopeptidases"/>
    <property type="match status" value="1"/>
</dbReference>
<evidence type="ECO:0000259" key="1">
    <source>
        <dbReference type="Pfam" id="PF00246"/>
    </source>
</evidence>
<dbReference type="GO" id="GO:0006508">
    <property type="term" value="P:proteolysis"/>
    <property type="evidence" value="ECO:0007669"/>
    <property type="project" value="InterPro"/>
</dbReference>
<proteinExistence type="predicted"/>
<dbReference type="Pfam" id="PF00246">
    <property type="entry name" value="Peptidase_M14"/>
    <property type="match status" value="1"/>
</dbReference>
<reference evidence="2 3" key="1">
    <citation type="journal article" date="2016" name="Nat. Commun.">
        <title>Thousands of microbial genomes shed light on interconnected biogeochemical processes in an aquifer system.</title>
        <authorList>
            <person name="Anantharaman K."/>
            <person name="Brown C.T."/>
            <person name="Hug L.A."/>
            <person name="Sharon I."/>
            <person name="Castelle C.J."/>
            <person name="Probst A.J."/>
            <person name="Thomas B.C."/>
            <person name="Singh A."/>
            <person name="Wilkins M.J."/>
            <person name="Karaoz U."/>
            <person name="Brodie E.L."/>
            <person name="Williams K.H."/>
            <person name="Hubbard S.S."/>
            <person name="Banfield J.F."/>
        </authorList>
    </citation>
    <scope>NUCLEOTIDE SEQUENCE [LARGE SCALE GENOMIC DNA]</scope>
    <source>
        <strain evidence="3">RIFCSPLOWO2_12_FULL_64_10</strain>
    </source>
</reference>